<sequence>MRNTKQYFFIYGGRYVKKFILIIVFLGLFGGLIYFMTPQSENSKHKLTEQIKISKMLQTYNEEKHKADLYGDNYVLWLNEANSKTLNPDNIDSITKPNKEKNKYENHFFGYQFSYPSNWLVDNHQASSYTRFFTKDFRVDIFVQDVKKAWTSSDGYISSTIKTLKPYITSDTEWSQNGYSIRKIDYNRPLIKGIKNDLNYYSYYFITEGKLVYTFQVKTKQELLKQTNKQMTELVSDFKTTTPIDMNLNEKVKAFNKNPDVMLQHKNKTLNIPKNHFMMGVYMPKPLEIKELESFSQNHIGAQMFYKPVNSDYDIYVEQLVIENRLPMVTFLFEKANSDEQQNVTMEILNGEFDSNFLSWVNGIKKTEAPVFLRLGNEMNGKWSAWSHKNIYNDPDLYKLSFKHITDIFRKNEVENAYFVWNPNNFSAPYFEWNEGAVYYPGDNYVDFVGMTSYNFGKTKWNDFQSIEDLYEDLYWNYSRSFFAKPLIIGEFGSVEYGGDKAQWILDVFNKIPSKYPNIKAAFWFDETHGKYNLKIKTSPESANAFKEGMNKDEVIKSLQDTKIAEAAH</sequence>
<comment type="caution">
    <text evidence="7">The sequence shown here is derived from an EMBL/GenBank/DDBJ whole genome shotgun (WGS) entry which is preliminary data.</text>
</comment>
<accession>A0A9X6WMA8</accession>
<dbReference type="InterPro" id="IPR022790">
    <property type="entry name" value="GH26_dom"/>
</dbReference>
<keyword evidence="3 4" id="KW-0326">Glycosidase</keyword>
<evidence type="ECO:0000313" key="7">
    <source>
        <dbReference type="EMBL" id="PFJ38784.1"/>
    </source>
</evidence>
<dbReference type="SUPFAM" id="SSF51445">
    <property type="entry name" value="(Trans)glycosidases"/>
    <property type="match status" value="1"/>
</dbReference>
<feature type="active site" description="Proton donor" evidence="4">
    <location>
        <position position="378"/>
    </location>
</feature>
<dbReference type="AlphaFoldDB" id="A0A9X6WMA8"/>
<keyword evidence="5" id="KW-1133">Transmembrane helix</keyword>
<evidence type="ECO:0000256" key="4">
    <source>
        <dbReference type="PROSITE-ProRule" id="PRU01100"/>
    </source>
</evidence>
<dbReference type="PANTHER" id="PTHR40079:SF4">
    <property type="entry name" value="GH26 DOMAIN-CONTAINING PROTEIN-RELATED"/>
    <property type="match status" value="1"/>
</dbReference>
<keyword evidence="5" id="KW-0812">Transmembrane</keyword>
<comment type="similarity">
    <text evidence="1 4">Belongs to the glycosyl hydrolase 26 family.</text>
</comment>
<keyword evidence="2 4" id="KW-0378">Hydrolase</keyword>
<protein>
    <recommendedName>
        <fullName evidence="6">GH26 domain-containing protein</fullName>
    </recommendedName>
</protein>
<name>A0A9X6WMA8_BACTU</name>
<evidence type="ECO:0000256" key="3">
    <source>
        <dbReference type="ARBA" id="ARBA00023295"/>
    </source>
</evidence>
<proteinExistence type="inferred from homology"/>
<feature type="transmembrane region" description="Helical" evidence="5">
    <location>
        <begin position="20"/>
        <end position="37"/>
    </location>
</feature>
<dbReference type="PROSITE" id="PS51764">
    <property type="entry name" value="GH26"/>
    <property type="match status" value="1"/>
</dbReference>
<evidence type="ECO:0000256" key="5">
    <source>
        <dbReference type="SAM" id="Phobius"/>
    </source>
</evidence>
<dbReference type="GO" id="GO:0016985">
    <property type="term" value="F:mannan endo-1,4-beta-mannosidase activity"/>
    <property type="evidence" value="ECO:0007669"/>
    <property type="project" value="InterPro"/>
</dbReference>
<evidence type="ECO:0000313" key="8">
    <source>
        <dbReference type="Proteomes" id="UP000224003"/>
    </source>
</evidence>
<dbReference type="GO" id="GO:0006080">
    <property type="term" value="P:substituted mannan metabolic process"/>
    <property type="evidence" value="ECO:0007669"/>
    <property type="project" value="InterPro"/>
</dbReference>
<dbReference type="EMBL" id="NUVX01000030">
    <property type="protein sequence ID" value="PFJ38784.1"/>
    <property type="molecule type" value="Genomic_DNA"/>
</dbReference>
<evidence type="ECO:0000256" key="2">
    <source>
        <dbReference type="ARBA" id="ARBA00022801"/>
    </source>
</evidence>
<evidence type="ECO:0000259" key="6">
    <source>
        <dbReference type="PROSITE" id="PS51764"/>
    </source>
</evidence>
<feature type="domain" description="GH26" evidence="6">
    <location>
        <begin position="256"/>
        <end position="559"/>
    </location>
</feature>
<dbReference type="InterPro" id="IPR017853">
    <property type="entry name" value="GH"/>
</dbReference>
<dbReference type="Gene3D" id="3.20.20.80">
    <property type="entry name" value="Glycosidases"/>
    <property type="match status" value="1"/>
</dbReference>
<dbReference type="InterPro" id="IPR000805">
    <property type="entry name" value="Glyco_hydro_26"/>
</dbReference>
<dbReference type="Proteomes" id="UP000224003">
    <property type="component" value="Unassembled WGS sequence"/>
</dbReference>
<organism evidence="7 8">
    <name type="scientific">Bacillus thuringiensis</name>
    <dbReference type="NCBI Taxonomy" id="1428"/>
    <lineage>
        <taxon>Bacteria</taxon>
        <taxon>Bacillati</taxon>
        <taxon>Bacillota</taxon>
        <taxon>Bacilli</taxon>
        <taxon>Bacillales</taxon>
        <taxon>Bacillaceae</taxon>
        <taxon>Bacillus</taxon>
        <taxon>Bacillus cereus group</taxon>
    </lineage>
</organism>
<reference evidence="7 8" key="1">
    <citation type="submission" date="2017-09" db="EMBL/GenBank/DDBJ databases">
        <title>Large-scale bioinformatics analysis of Bacillus genomes uncovers conserved roles of natural products in bacterial physiology.</title>
        <authorList>
            <consortium name="Agbiome Team Llc"/>
            <person name="Bleich R.M."/>
            <person name="Grubbs K.J."/>
            <person name="Santa Maria K.C."/>
            <person name="Allen S.E."/>
            <person name="Farag S."/>
            <person name="Shank E.A."/>
            <person name="Bowers A."/>
        </authorList>
    </citation>
    <scope>NUCLEOTIDE SEQUENCE [LARGE SCALE GENOMIC DNA]</scope>
    <source>
        <strain evidence="7 8">AFS085496</strain>
    </source>
</reference>
<keyword evidence="5" id="KW-0472">Membrane</keyword>
<dbReference type="Pfam" id="PF02156">
    <property type="entry name" value="Glyco_hydro_26"/>
    <property type="match status" value="1"/>
</dbReference>
<dbReference type="PANTHER" id="PTHR40079">
    <property type="entry name" value="MANNAN ENDO-1,4-BETA-MANNOSIDASE E-RELATED"/>
    <property type="match status" value="1"/>
</dbReference>
<gene>
    <name evidence="7" type="ORF">COJ15_17050</name>
</gene>
<evidence type="ECO:0000256" key="1">
    <source>
        <dbReference type="ARBA" id="ARBA00007754"/>
    </source>
</evidence>
<feature type="active site" description="Nucleophile" evidence="4">
    <location>
        <position position="491"/>
    </location>
</feature>